<dbReference type="EMBL" id="CP046147">
    <property type="protein sequence ID" value="WFG38717.1"/>
    <property type="molecule type" value="Genomic_DNA"/>
</dbReference>
<reference evidence="3" key="2">
    <citation type="journal article" date="2023" name="Nat. Commun.">
        <title>Cultivation of marine bacteria of the SAR202 clade.</title>
        <authorList>
            <person name="Lim Y."/>
            <person name="Seo J.H."/>
            <person name="Giovannoni S.J."/>
            <person name="Kang I."/>
            <person name="Cho J.C."/>
        </authorList>
    </citation>
    <scope>NUCLEOTIDE SEQUENCE</scope>
    <source>
        <strain evidence="3">JH1073</strain>
    </source>
</reference>
<accession>A0AAJ5ZGX0</accession>
<dbReference type="InterPro" id="IPR011048">
    <property type="entry name" value="Haem_d1_sf"/>
</dbReference>
<dbReference type="GO" id="GO:0005829">
    <property type="term" value="C:cytosol"/>
    <property type="evidence" value="ECO:0007669"/>
    <property type="project" value="TreeGrafter"/>
</dbReference>
<evidence type="ECO:0000313" key="2">
    <source>
        <dbReference type="EMBL" id="MDG0867994.1"/>
    </source>
</evidence>
<dbReference type="InterPro" id="IPR019405">
    <property type="entry name" value="Lactonase_7-beta_prop"/>
</dbReference>
<protein>
    <submittedName>
        <fullName evidence="3">Beta-propeller fold lactonase family protein</fullName>
    </submittedName>
</protein>
<evidence type="ECO:0000313" key="3">
    <source>
        <dbReference type="EMBL" id="WFG38717.1"/>
    </source>
</evidence>
<organism evidence="3 4">
    <name type="scientific">Candidatus Lucifugimonas marina</name>
    <dbReference type="NCBI Taxonomy" id="3038979"/>
    <lineage>
        <taxon>Bacteria</taxon>
        <taxon>Bacillati</taxon>
        <taxon>Chloroflexota</taxon>
        <taxon>Dehalococcoidia</taxon>
        <taxon>SAR202 cluster</taxon>
        <taxon>Candidatus Lucifugimonadales</taxon>
        <taxon>Candidatus Lucifugimonadaceae</taxon>
        <taxon>Candidatus Lucifugimonas</taxon>
    </lineage>
</organism>
<gene>
    <name evidence="2" type="ORF">GKO46_13065</name>
    <name evidence="3" type="ORF">GKO48_03550</name>
</gene>
<dbReference type="Gene3D" id="2.130.10.10">
    <property type="entry name" value="YVTN repeat-like/Quinoprotein amine dehydrogenase"/>
    <property type="match status" value="1"/>
</dbReference>
<dbReference type="Pfam" id="PF10282">
    <property type="entry name" value="Lactonase"/>
    <property type="match status" value="1"/>
</dbReference>
<evidence type="ECO:0000256" key="1">
    <source>
        <dbReference type="ARBA" id="ARBA00005564"/>
    </source>
</evidence>
<keyword evidence="4" id="KW-1185">Reference proteome</keyword>
<dbReference type="AlphaFoldDB" id="A0AAJ5ZGX0"/>
<dbReference type="RefSeq" id="WP_342826801.1">
    <property type="nucleotide sequence ID" value="NZ_CP046146.1"/>
</dbReference>
<dbReference type="InterPro" id="IPR050282">
    <property type="entry name" value="Cycloisomerase_2"/>
</dbReference>
<evidence type="ECO:0000313" key="4">
    <source>
        <dbReference type="Proteomes" id="UP001219901"/>
    </source>
</evidence>
<name>A0AAJ5ZGX0_9CHLR</name>
<dbReference type="PANTHER" id="PTHR30344:SF1">
    <property type="entry name" value="6-PHOSPHOGLUCONOLACTONASE"/>
    <property type="match status" value="1"/>
</dbReference>
<dbReference type="SUPFAM" id="SSF51004">
    <property type="entry name" value="C-terminal (heme d1) domain of cytochrome cd1-nitrite reductase"/>
    <property type="match status" value="1"/>
</dbReference>
<dbReference type="Proteomes" id="UP001219901">
    <property type="component" value="Chromosome"/>
</dbReference>
<evidence type="ECO:0000313" key="5">
    <source>
        <dbReference type="Proteomes" id="UP001321249"/>
    </source>
</evidence>
<dbReference type="EMBL" id="WMBE01000005">
    <property type="protein sequence ID" value="MDG0867994.1"/>
    <property type="molecule type" value="Genomic_DNA"/>
</dbReference>
<sequence length="335" mass="36143">MQRVYITLQGDHKIAIYNLNSESGALTHQEDISAPGGPAPFAVSPDKTRAYTGLRDANVTASFDIDPTTGSLTQSGTVKLESDPCYVSVDNTGRHLLSAYYAAGHIAVHPIDEHGALGGAATEWIATRHRAHCAQTDSSNSYTFLPHVDDSNAIYQYKFDDKTGKLTPNDPPIIEPPAGHGPRHYAYHPNGKFIYFDNEQGSSVTAYKFDSTNGTIEAFQTLSTLPENWSGENSNAQIHMSPDGKNLYAANRGHNSIAMYSVNPETGELTSLGQQPSLGTPRAFGIDPTGKFMLVGGLDNGDLATYKINPDGTLAHQATQPVGDQPMWIHITDPI</sequence>
<reference evidence="4" key="3">
    <citation type="submission" date="2023-06" db="EMBL/GenBank/DDBJ databases">
        <title>Pangenomics reveal diversification of enzyme families and niche specialization in globally abundant SAR202 bacteria.</title>
        <authorList>
            <person name="Saw J.H.W."/>
        </authorList>
    </citation>
    <scope>NUCLEOTIDE SEQUENCE [LARGE SCALE GENOMIC DNA]</scope>
    <source>
        <strain evidence="4">JH1073</strain>
    </source>
</reference>
<dbReference type="GO" id="GO:0017057">
    <property type="term" value="F:6-phosphogluconolactonase activity"/>
    <property type="evidence" value="ECO:0007669"/>
    <property type="project" value="TreeGrafter"/>
</dbReference>
<comment type="similarity">
    <text evidence="1">Belongs to the cycloisomerase 2 family.</text>
</comment>
<dbReference type="PANTHER" id="PTHR30344">
    <property type="entry name" value="6-PHOSPHOGLUCONOLACTONASE-RELATED"/>
    <property type="match status" value="1"/>
</dbReference>
<reference evidence="4 5" key="1">
    <citation type="submission" date="2019-11" db="EMBL/GenBank/DDBJ databases">
        <authorList>
            <person name="Cho J.-C."/>
        </authorList>
    </citation>
    <scope>NUCLEOTIDE SEQUENCE [LARGE SCALE GENOMIC DNA]</scope>
    <source>
        <strain evidence="3 4">JH1073</strain>
        <strain evidence="2 5">JH702</strain>
    </source>
</reference>
<dbReference type="Proteomes" id="UP001321249">
    <property type="component" value="Unassembled WGS sequence"/>
</dbReference>
<dbReference type="InterPro" id="IPR015943">
    <property type="entry name" value="WD40/YVTN_repeat-like_dom_sf"/>
</dbReference>
<proteinExistence type="inferred from homology"/>